<feature type="transmembrane region" description="Helical" evidence="3">
    <location>
        <begin position="151"/>
        <end position="171"/>
    </location>
</feature>
<keyword evidence="3" id="KW-0812">Transmembrane</keyword>
<feature type="transmembrane region" description="Helical" evidence="3">
    <location>
        <begin position="73"/>
        <end position="90"/>
    </location>
</feature>
<keyword evidence="3" id="KW-0472">Membrane</keyword>
<feature type="domain" description="Acyltransferase 3" evidence="4">
    <location>
        <begin position="7"/>
        <end position="303"/>
    </location>
</feature>
<comment type="caution">
    <text evidence="5">The sequence shown here is derived from an EMBL/GenBank/DDBJ whole genome shotgun (WGS) entry which is preliminary data.</text>
</comment>
<comment type="similarity">
    <text evidence="2">Belongs to the acyltransferase 3 family.</text>
</comment>
<keyword evidence="5" id="KW-0012">Acyltransferase</keyword>
<evidence type="ECO:0000256" key="3">
    <source>
        <dbReference type="SAM" id="Phobius"/>
    </source>
</evidence>
<dbReference type="InterPro" id="IPR052734">
    <property type="entry name" value="Nod_factor_acetyltransferase"/>
</dbReference>
<evidence type="ECO:0000259" key="4">
    <source>
        <dbReference type="Pfam" id="PF01757"/>
    </source>
</evidence>
<sequence length="329" mass="37556">MKRDALFDNAKFILIFLVVFGHMIQPFTDGSKSMYTLYMWIYTFHMPAFILLAGFFAKGAGNKGYIAKLAKKLLFPYLIFQTIYSGYFFFIGKESWATGLFYPHWSLWFLVSMFCWHLLLQLFSRIPPLAGMAITVSIGVLVGYFDTIGHAYSLSRTFVFFPFFLAGYWLSKENIAQWRTVPVRIVSLAVMAVVAGLLIILPEINSGWLLGSKSYAVLNMENWGGLIRLGIYLLAGLMIVSVIAWMPGREMRWTSLGQRTLYVYLLHGFFIQYFRQIDAFKVDGILDVFGLAVLSMLIVLLLSSKPALTLAQPFIEGKFAFLRKRQQTS</sequence>
<evidence type="ECO:0000256" key="2">
    <source>
        <dbReference type="ARBA" id="ARBA00007400"/>
    </source>
</evidence>
<accession>A0ABQ1PU85</accession>
<dbReference type="RefSeq" id="WP_062442629.1">
    <property type="nucleotide sequence ID" value="NZ_BMCJ01000011.1"/>
</dbReference>
<protein>
    <submittedName>
        <fullName evidence="5">Acyltransferase</fullName>
    </submittedName>
</protein>
<dbReference type="EMBL" id="BMCJ01000011">
    <property type="protein sequence ID" value="GGD03846.1"/>
    <property type="molecule type" value="Genomic_DNA"/>
</dbReference>
<feature type="transmembrane region" description="Helical" evidence="3">
    <location>
        <begin position="40"/>
        <end position="61"/>
    </location>
</feature>
<keyword evidence="5" id="KW-0808">Transferase</keyword>
<feature type="transmembrane region" description="Helical" evidence="3">
    <location>
        <begin position="284"/>
        <end position="302"/>
    </location>
</feature>
<feature type="transmembrane region" description="Helical" evidence="3">
    <location>
        <begin position="260"/>
        <end position="278"/>
    </location>
</feature>
<feature type="transmembrane region" description="Helical" evidence="3">
    <location>
        <begin position="12"/>
        <end position="28"/>
    </location>
</feature>
<evidence type="ECO:0000313" key="6">
    <source>
        <dbReference type="Proteomes" id="UP000619534"/>
    </source>
</evidence>
<feature type="transmembrane region" description="Helical" evidence="3">
    <location>
        <begin position="225"/>
        <end position="248"/>
    </location>
</feature>
<dbReference type="Proteomes" id="UP000619534">
    <property type="component" value="Unassembled WGS sequence"/>
</dbReference>
<reference evidence="6" key="1">
    <citation type="journal article" date="2019" name="Int. J. Syst. Evol. Microbiol.">
        <title>The Global Catalogue of Microorganisms (GCM) 10K type strain sequencing project: providing services to taxonomists for standard genome sequencing and annotation.</title>
        <authorList>
            <consortium name="The Broad Institute Genomics Platform"/>
            <consortium name="The Broad Institute Genome Sequencing Center for Infectious Disease"/>
            <person name="Wu L."/>
            <person name="Ma J."/>
        </authorList>
    </citation>
    <scope>NUCLEOTIDE SEQUENCE [LARGE SCALE GENOMIC DNA]</scope>
    <source>
        <strain evidence="6">CCM 7282</strain>
    </source>
</reference>
<dbReference type="PANTHER" id="PTHR37312:SF1">
    <property type="entry name" value="MEMBRANE-BOUND ACYLTRANSFERASE YKRP-RELATED"/>
    <property type="match status" value="1"/>
</dbReference>
<name>A0ABQ1PU85_9BACI</name>
<dbReference type="Pfam" id="PF01757">
    <property type="entry name" value="Acyl_transf_3"/>
    <property type="match status" value="1"/>
</dbReference>
<evidence type="ECO:0000256" key="1">
    <source>
        <dbReference type="ARBA" id="ARBA00004370"/>
    </source>
</evidence>
<keyword evidence="6" id="KW-1185">Reference proteome</keyword>
<feature type="transmembrane region" description="Helical" evidence="3">
    <location>
        <begin position="183"/>
        <end position="205"/>
    </location>
</feature>
<dbReference type="GO" id="GO:0016746">
    <property type="term" value="F:acyltransferase activity"/>
    <property type="evidence" value="ECO:0007669"/>
    <property type="project" value="UniProtKB-KW"/>
</dbReference>
<dbReference type="InterPro" id="IPR002656">
    <property type="entry name" value="Acyl_transf_3_dom"/>
</dbReference>
<organism evidence="5 6">
    <name type="scientific">Thalassobacillus devorans</name>
    <dbReference type="NCBI Taxonomy" id="279813"/>
    <lineage>
        <taxon>Bacteria</taxon>
        <taxon>Bacillati</taxon>
        <taxon>Bacillota</taxon>
        <taxon>Bacilli</taxon>
        <taxon>Bacillales</taxon>
        <taxon>Bacillaceae</taxon>
        <taxon>Thalassobacillus</taxon>
    </lineage>
</organism>
<keyword evidence="3" id="KW-1133">Transmembrane helix</keyword>
<feature type="transmembrane region" description="Helical" evidence="3">
    <location>
        <begin position="102"/>
        <end position="119"/>
    </location>
</feature>
<comment type="subcellular location">
    <subcellularLocation>
        <location evidence="1">Membrane</location>
    </subcellularLocation>
</comment>
<proteinExistence type="inferred from homology"/>
<evidence type="ECO:0000313" key="5">
    <source>
        <dbReference type="EMBL" id="GGD03846.1"/>
    </source>
</evidence>
<dbReference type="PANTHER" id="PTHR37312">
    <property type="entry name" value="MEMBRANE-BOUND ACYLTRANSFERASE YKRP-RELATED"/>
    <property type="match status" value="1"/>
</dbReference>
<gene>
    <name evidence="5" type="ORF">GCM10007216_38110</name>
</gene>
<feature type="transmembrane region" description="Helical" evidence="3">
    <location>
        <begin position="126"/>
        <end position="145"/>
    </location>
</feature>